<evidence type="ECO:0000313" key="1">
    <source>
        <dbReference type="EMBL" id="KAJ3615682.1"/>
    </source>
</evidence>
<protein>
    <submittedName>
        <fullName evidence="1">Uncharacterized protein</fullName>
    </submittedName>
</protein>
<name>A0AA38LYT6_9CUCU</name>
<evidence type="ECO:0000313" key="2">
    <source>
        <dbReference type="Proteomes" id="UP001168821"/>
    </source>
</evidence>
<proteinExistence type="predicted"/>
<gene>
    <name evidence="1" type="ORF">Zmor_012381</name>
</gene>
<dbReference type="AlphaFoldDB" id="A0AA38LYT6"/>
<dbReference type="EMBL" id="JALNTZ010003969">
    <property type="protein sequence ID" value="KAJ3615682.1"/>
    <property type="molecule type" value="Genomic_DNA"/>
</dbReference>
<comment type="caution">
    <text evidence="1">The sequence shown here is derived from an EMBL/GenBank/DDBJ whole genome shotgun (WGS) entry which is preliminary data.</text>
</comment>
<accession>A0AA38LYT6</accession>
<organism evidence="1 2">
    <name type="scientific">Zophobas morio</name>
    <dbReference type="NCBI Taxonomy" id="2755281"/>
    <lineage>
        <taxon>Eukaryota</taxon>
        <taxon>Metazoa</taxon>
        <taxon>Ecdysozoa</taxon>
        <taxon>Arthropoda</taxon>
        <taxon>Hexapoda</taxon>
        <taxon>Insecta</taxon>
        <taxon>Pterygota</taxon>
        <taxon>Neoptera</taxon>
        <taxon>Endopterygota</taxon>
        <taxon>Coleoptera</taxon>
        <taxon>Polyphaga</taxon>
        <taxon>Cucujiformia</taxon>
        <taxon>Tenebrionidae</taxon>
        <taxon>Zophobas</taxon>
    </lineage>
</organism>
<dbReference type="Proteomes" id="UP001168821">
    <property type="component" value="Unassembled WGS sequence"/>
</dbReference>
<keyword evidence="2" id="KW-1185">Reference proteome</keyword>
<reference evidence="1" key="1">
    <citation type="journal article" date="2023" name="G3 (Bethesda)">
        <title>Whole genome assemblies of Zophobas morio and Tenebrio molitor.</title>
        <authorList>
            <person name="Kaur S."/>
            <person name="Stinson S.A."/>
            <person name="diCenzo G.C."/>
        </authorList>
    </citation>
    <scope>NUCLEOTIDE SEQUENCE</scope>
    <source>
        <strain evidence="1">QUZm001</strain>
    </source>
</reference>
<sequence length="182" mass="20110">MISALSTYAVETLGTHLNALSSKLSEVSFPLLTVLEAKEEIKRYKGFFDAWDIKRKKAQVNLAVSTVKALLSGKEPFYVCPVDVGRNEKALDEAGKEIKKRTPDAPFLIISRDSEKVTLLSYVPPLKVKPDLFTAKLWAEAVVACIEGRSNGTDTIARGHGPSVLHYDEALRVAHHFPKAYV</sequence>
<dbReference type="Gene3D" id="3.10.310.40">
    <property type="match status" value="1"/>
</dbReference>